<proteinExistence type="predicted"/>
<evidence type="ECO:0000313" key="2">
    <source>
        <dbReference type="Proteomes" id="UP001318040"/>
    </source>
</evidence>
<dbReference type="CTD" id="285600"/>
<protein>
    <submittedName>
        <fullName evidence="3">Uncharacterized protein KIAA0825 homolog isoform X1</fullName>
    </submittedName>
</protein>
<dbReference type="GeneID" id="116950809"/>
<dbReference type="PANTHER" id="PTHR33960">
    <property type="entry name" value="SIMILAR TO KIAA0825 PROTEIN"/>
    <property type="match status" value="1"/>
</dbReference>
<dbReference type="Pfam" id="PF14906">
    <property type="entry name" value="DUF4495"/>
    <property type="match status" value="1"/>
</dbReference>
<evidence type="ECO:0000256" key="1">
    <source>
        <dbReference type="SAM" id="MobiDB-lite"/>
    </source>
</evidence>
<dbReference type="RefSeq" id="XP_032824783.1">
    <property type="nucleotide sequence ID" value="XM_032968892.1"/>
</dbReference>
<dbReference type="PANTHER" id="PTHR33960:SF1">
    <property type="entry name" value="SIMILAR TO KIAA0825 PROTEIN"/>
    <property type="match status" value="1"/>
</dbReference>
<accession>A0AAJ7X9A1</accession>
<organism evidence="2 3">
    <name type="scientific">Petromyzon marinus</name>
    <name type="common">Sea lamprey</name>
    <dbReference type="NCBI Taxonomy" id="7757"/>
    <lineage>
        <taxon>Eukaryota</taxon>
        <taxon>Metazoa</taxon>
        <taxon>Chordata</taxon>
        <taxon>Craniata</taxon>
        <taxon>Vertebrata</taxon>
        <taxon>Cyclostomata</taxon>
        <taxon>Hyperoartia</taxon>
        <taxon>Petromyzontiformes</taxon>
        <taxon>Petromyzontidae</taxon>
        <taxon>Petromyzon</taxon>
    </lineage>
</organism>
<evidence type="ECO:0000313" key="3">
    <source>
        <dbReference type="RefSeq" id="XP_032824783.1"/>
    </source>
</evidence>
<reference evidence="3" key="1">
    <citation type="submission" date="2025-08" db="UniProtKB">
        <authorList>
            <consortium name="RefSeq"/>
        </authorList>
    </citation>
    <scope>IDENTIFICATION</scope>
    <source>
        <tissue evidence="3">Sperm</tissue>
    </source>
</reference>
<feature type="region of interest" description="Disordered" evidence="1">
    <location>
        <begin position="360"/>
        <end position="392"/>
    </location>
</feature>
<name>A0AAJ7X9A1_PETMA</name>
<dbReference type="KEGG" id="pmrn:116950809"/>
<gene>
    <name evidence="3" type="primary">KIAA0825</name>
</gene>
<sequence length="1252" mass="136035">MEGFGDPCVLHKVLSVLHENTGEQELQELLEHLNTELKENAHMIERGLEEMGAELSAAFPGDEPPARAAEQLAWLARKDMGSLWPSQTPQPEVVRFLSEILRMLRSEQGLDDEILQLLLEISSRSGVLFPSHPSGTTFQFSSLASLNAAEDTSALDVQSLWESTRLHLRTHLLRRLAAISAATGSARAQHLTRLRCLQSLAFLYPPDEFLPKYKAMRAKQLQDMLRRCGMNPAKEFESRGAVNLGSFALSLAEAVPQICMLMVEDHAAVGGVAGCEVASRFLQEVFLEEIEEELEGALGQPLLLLPDGPACKDGRRPKGKRNTVDESAMLAQDTLSQLTRVMSSLLKMDKRLRELAWSAPASSGGVNEGPLKKGSPGLVSPEPHSKKKPGTSQALEWEWKTLFQDLSGPMARSLLQTGAEITGRWSQKSPAGGPSPLVSAGVMEGGGSHRCVVFEFCAGVVDELELYFPLAVAGREGPLREVGTAFVSVCCDVTACVLRRLREYGRGGADGGPVNALYAALSSAAFMHGRLRSFCDALADRSFTLPLSATLKKWQEFMSGICDSITDYHIGVLTTSILHDSESHRWADHRPFYEGERCSFSLQMWHCHLGALWSDLRRSLPPALARSLLASVLGRSLAPLAARYARARPSERRTPQVRADITAALAYSAWHLLGVCRGWRELLEPEGSGGDEHAELLSPIHAHCGSLLATLAVGTAPLDQLHLAFKDGFPAAKSAPRLRKDGSRPGLAPLWLQWMRPGLFGKGPERVYEHVRLLLAQPRLDRDLLVQTLVFENGLLSKALLVNTGVERRRPWRRANAGPEGGGRSLAQAVLLTLGSCEDSPCVLRDVMREYLDRHALWDHVVISPEVDGSQESAVSESLRLLLSPARDVLLLPVLELLEASRTAGSDAAKELPPSLISKIPHEWGFAASQKQGFAGTMDFVERALEATVQTLPLAAASISTPIKVFFSSIAPEDGGGAGGLSKLRPPHGSLLLYALCDLLCRTLKDGNAAEEATGVTLDRASAEALALVADCVRAVAMEGRDDSGGGGGGDVGGGGGCSPSVRRTVQALRMRRPGWVEATLARAARIVGAQRCDAESGTRGAARPVELPPAAPPSRRRPGGPLYLRRIHHAVSTNEMWLAQQLGGDRRVQVEQTPAEFVLSDSEPPSDFNPVSSLCHIGTEPLQQAQLFSWPWDWSALLQSHLGLSKPSFACLLANRWEMQEDATLDEEERAMVEHLRNVYLDIAEARGFHA</sequence>
<keyword evidence="2" id="KW-1185">Reference proteome</keyword>
<dbReference type="AlphaFoldDB" id="A0AAJ7X9A1"/>
<dbReference type="InterPro" id="IPR027993">
    <property type="entry name" value="DUF4495"/>
</dbReference>
<dbReference type="Proteomes" id="UP001318040">
    <property type="component" value="Chromosome 40"/>
</dbReference>
<feature type="region of interest" description="Disordered" evidence="1">
    <location>
        <begin position="1094"/>
        <end position="1120"/>
    </location>
</feature>